<protein>
    <submittedName>
        <fullName evidence="1">Uncharacterized protein</fullName>
    </submittedName>
</protein>
<evidence type="ECO:0000313" key="1">
    <source>
        <dbReference type="EMBL" id="OEY91512.1"/>
    </source>
</evidence>
<sequence length="264" mass="32257">MSFQLVPYQYQATWQEALSIYLYVKIYINHVIVKDVTIQNYPSFELYDHHVKKYTIWYQNSNRKEDKIKRWIMTHHAEIAYFQENFGQIFQAKVEFWQDRKKTEYYKTKLQQAFEFENFIAHKLQQEYGINIEPYLTPQGQYDLGENKLGIEIKNDQLIKKYKNIYIEYAEKARASNANYIPSGILKKDNTRFFLIGDEQKFWIFRKSRLLEIYYEEIRYQQQQQRSRRKIQFKQKETSKGFVYPVIAAQHEAISFEQMVQELF</sequence>
<name>A0A1E7QWM7_9GAMM</name>
<keyword evidence="2" id="KW-1185">Reference proteome</keyword>
<organism evidence="1 2">
    <name type="scientific">Acinetobacter qingfengensis</name>
    <dbReference type="NCBI Taxonomy" id="1262585"/>
    <lineage>
        <taxon>Bacteria</taxon>
        <taxon>Pseudomonadati</taxon>
        <taxon>Pseudomonadota</taxon>
        <taxon>Gammaproteobacteria</taxon>
        <taxon>Moraxellales</taxon>
        <taxon>Moraxellaceae</taxon>
        <taxon>Acinetobacter</taxon>
    </lineage>
</organism>
<evidence type="ECO:0000313" key="2">
    <source>
        <dbReference type="Proteomes" id="UP000185895"/>
    </source>
</evidence>
<dbReference type="RefSeq" id="WP_070071127.1">
    <property type="nucleotide sequence ID" value="NZ_MKKK01000074.1"/>
</dbReference>
<proteinExistence type="predicted"/>
<gene>
    <name evidence="1" type="ORF">BJI46_07205</name>
</gene>
<dbReference type="Proteomes" id="UP000185895">
    <property type="component" value="Unassembled WGS sequence"/>
</dbReference>
<comment type="caution">
    <text evidence="1">The sequence shown here is derived from an EMBL/GenBank/DDBJ whole genome shotgun (WGS) entry which is preliminary data.</text>
</comment>
<reference evidence="1 2" key="1">
    <citation type="submission" date="2016-09" db="EMBL/GenBank/DDBJ databases">
        <authorList>
            <person name="Capua I."/>
            <person name="De Benedictis P."/>
            <person name="Joannis T."/>
            <person name="Lombin L.H."/>
            <person name="Cattoli G."/>
        </authorList>
    </citation>
    <scope>NUCLEOTIDE SEQUENCE [LARGE SCALE GENOMIC DNA]</scope>
    <source>
        <strain evidence="1 2">ANC 4671</strain>
    </source>
</reference>
<accession>A0A1E7QWM7</accession>
<dbReference type="EMBL" id="MKKK01000074">
    <property type="protein sequence ID" value="OEY91512.1"/>
    <property type="molecule type" value="Genomic_DNA"/>
</dbReference>
<dbReference type="STRING" id="1262585.BJI46_07205"/>
<dbReference type="AlphaFoldDB" id="A0A1E7QWM7"/>